<sequence>NLSKGDDVRGCVIRRELQGRREDVKSYTVAPEIQVSFRTSVATPFRLRVGSVKRTSIRRYRNPSEYNVSASSFHVGY</sequence>
<name>A0AA39UNK7_9AGAR</name>
<keyword evidence="2" id="KW-1185">Reference proteome</keyword>
<accession>A0AA39UNK7</accession>
<dbReference type="EMBL" id="JAUEPU010000017">
    <property type="protein sequence ID" value="KAK0495718.1"/>
    <property type="molecule type" value="Genomic_DNA"/>
</dbReference>
<dbReference type="AlphaFoldDB" id="A0AA39UNK7"/>
<evidence type="ECO:0000313" key="1">
    <source>
        <dbReference type="EMBL" id="KAK0495718.1"/>
    </source>
</evidence>
<feature type="non-terminal residue" evidence="1">
    <location>
        <position position="1"/>
    </location>
</feature>
<evidence type="ECO:0000313" key="2">
    <source>
        <dbReference type="Proteomes" id="UP001175228"/>
    </source>
</evidence>
<protein>
    <submittedName>
        <fullName evidence="1">Uncharacterized protein</fullName>
    </submittedName>
</protein>
<comment type="caution">
    <text evidence="1">The sequence shown here is derived from an EMBL/GenBank/DDBJ whole genome shotgun (WGS) entry which is preliminary data.</text>
</comment>
<proteinExistence type="predicted"/>
<organism evidence="1 2">
    <name type="scientific">Armillaria luteobubalina</name>
    <dbReference type="NCBI Taxonomy" id="153913"/>
    <lineage>
        <taxon>Eukaryota</taxon>
        <taxon>Fungi</taxon>
        <taxon>Dikarya</taxon>
        <taxon>Basidiomycota</taxon>
        <taxon>Agaricomycotina</taxon>
        <taxon>Agaricomycetes</taxon>
        <taxon>Agaricomycetidae</taxon>
        <taxon>Agaricales</taxon>
        <taxon>Marasmiineae</taxon>
        <taxon>Physalacriaceae</taxon>
        <taxon>Armillaria</taxon>
    </lineage>
</organism>
<dbReference type="Gene3D" id="1.20.5.2650">
    <property type="match status" value="1"/>
</dbReference>
<gene>
    <name evidence="1" type="ORF">EDD18DRAFT_1075299</name>
</gene>
<dbReference type="Proteomes" id="UP001175228">
    <property type="component" value="Unassembled WGS sequence"/>
</dbReference>
<reference evidence="1" key="1">
    <citation type="submission" date="2023-06" db="EMBL/GenBank/DDBJ databases">
        <authorList>
            <consortium name="Lawrence Berkeley National Laboratory"/>
            <person name="Ahrendt S."/>
            <person name="Sahu N."/>
            <person name="Indic B."/>
            <person name="Wong-Bajracharya J."/>
            <person name="Merenyi Z."/>
            <person name="Ke H.-M."/>
            <person name="Monk M."/>
            <person name="Kocsube S."/>
            <person name="Drula E."/>
            <person name="Lipzen A."/>
            <person name="Balint B."/>
            <person name="Henrissat B."/>
            <person name="Andreopoulos B."/>
            <person name="Martin F.M."/>
            <person name="Harder C.B."/>
            <person name="Rigling D."/>
            <person name="Ford K.L."/>
            <person name="Foster G.D."/>
            <person name="Pangilinan J."/>
            <person name="Papanicolaou A."/>
            <person name="Barry K."/>
            <person name="LaButti K."/>
            <person name="Viragh M."/>
            <person name="Koriabine M."/>
            <person name="Yan M."/>
            <person name="Riley R."/>
            <person name="Champramary S."/>
            <person name="Plett K.L."/>
            <person name="Tsai I.J."/>
            <person name="Slot J."/>
            <person name="Sipos G."/>
            <person name="Plett J."/>
            <person name="Nagy L.G."/>
            <person name="Grigoriev I.V."/>
        </authorList>
    </citation>
    <scope>NUCLEOTIDE SEQUENCE</scope>
    <source>
        <strain evidence="1">HWK02</strain>
    </source>
</reference>